<dbReference type="CDD" id="cd17267">
    <property type="entry name" value="RMtype1_S_EcoAO83I-TRD1-CR1_like"/>
    <property type="match status" value="1"/>
</dbReference>
<reference evidence="5 6" key="1">
    <citation type="submission" date="2015-02" db="EMBL/GenBank/DDBJ databases">
        <title>Single-cell genomics of uncultivated deep-branching MTB reveals a conserved set of magnetosome genes.</title>
        <authorList>
            <person name="Kolinko S."/>
            <person name="Richter M."/>
            <person name="Glockner F.O."/>
            <person name="Brachmann A."/>
            <person name="Schuler D."/>
        </authorList>
    </citation>
    <scope>NUCLEOTIDE SEQUENCE [LARGE SCALE GENOMIC DNA]</scope>
    <source>
        <strain evidence="5">SKK-01</strain>
    </source>
</reference>
<keyword evidence="3" id="KW-0238">DNA-binding</keyword>
<dbReference type="SUPFAM" id="SSF116734">
    <property type="entry name" value="DNA methylase specificity domain"/>
    <property type="match status" value="2"/>
</dbReference>
<dbReference type="Proteomes" id="UP000033428">
    <property type="component" value="Unassembled WGS sequence"/>
</dbReference>
<keyword evidence="5" id="KW-0255">Endonuclease</keyword>
<dbReference type="InterPro" id="IPR000055">
    <property type="entry name" value="Restrct_endonuc_typeI_TRD"/>
</dbReference>
<dbReference type="PANTHER" id="PTHR30408:SF13">
    <property type="entry name" value="TYPE I RESTRICTION ENZYME HINDI SPECIFICITY SUBUNIT"/>
    <property type="match status" value="1"/>
</dbReference>
<keyword evidence="5" id="KW-0378">Hydrolase</keyword>
<dbReference type="PATRIC" id="fig|1609969.3.peg.671"/>
<protein>
    <submittedName>
        <fullName evidence="5">Restriction endonuclease subunit S</fullName>
    </submittedName>
</protein>
<dbReference type="InterPro" id="IPR044946">
    <property type="entry name" value="Restrct_endonuc_typeI_TRD_sf"/>
</dbReference>
<dbReference type="InterPro" id="IPR052021">
    <property type="entry name" value="Type-I_RS_S_subunit"/>
</dbReference>
<evidence type="ECO:0000313" key="6">
    <source>
        <dbReference type="Proteomes" id="UP000033428"/>
    </source>
</evidence>
<dbReference type="AlphaFoldDB" id="A0A0F0CQG4"/>
<keyword evidence="6" id="KW-1185">Reference proteome</keyword>
<dbReference type="GO" id="GO:0004519">
    <property type="term" value="F:endonuclease activity"/>
    <property type="evidence" value="ECO:0007669"/>
    <property type="project" value="UniProtKB-KW"/>
</dbReference>
<evidence type="ECO:0000256" key="3">
    <source>
        <dbReference type="ARBA" id="ARBA00023125"/>
    </source>
</evidence>
<feature type="domain" description="Type I restriction modification DNA specificity" evidence="4">
    <location>
        <begin position="188"/>
        <end position="339"/>
    </location>
</feature>
<evidence type="ECO:0000313" key="5">
    <source>
        <dbReference type="EMBL" id="KJJ85522.1"/>
    </source>
</evidence>
<name>A0A0F0CQG4_9BACT</name>
<dbReference type="GO" id="GO:0003677">
    <property type="term" value="F:DNA binding"/>
    <property type="evidence" value="ECO:0007669"/>
    <property type="project" value="UniProtKB-KW"/>
</dbReference>
<comment type="caution">
    <text evidence="5">The sequence shown here is derived from an EMBL/GenBank/DDBJ whole genome shotgun (WGS) entry which is preliminary data.</text>
</comment>
<dbReference type="CDD" id="cd17495">
    <property type="entry name" value="RMtype1_S_Cep9333ORF4827P-TRD2-CR2_like"/>
    <property type="match status" value="1"/>
</dbReference>
<keyword evidence="2" id="KW-0680">Restriction system</keyword>
<evidence type="ECO:0000256" key="1">
    <source>
        <dbReference type="ARBA" id="ARBA00010923"/>
    </source>
</evidence>
<feature type="domain" description="Type I restriction modification DNA specificity" evidence="4">
    <location>
        <begin position="27"/>
        <end position="158"/>
    </location>
</feature>
<dbReference type="Gene3D" id="3.90.220.20">
    <property type="entry name" value="DNA methylase specificity domains"/>
    <property type="match status" value="2"/>
</dbReference>
<organism evidence="5 6">
    <name type="scientific">Candidatus Omnitrophus magneticus</name>
    <dbReference type="NCBI Taxonomy" id="1609969"/>
    <lineage>
        <taxon>Bacteria</taxon>
        <taxon>Pseudomonadati</taxon>
        <taxon>Candidatus Omnitrophota</taxon>
        <taxon>Candidatus Omnitrophus</taxon>
    </lineage>
</organism>
<comment type="similarity">
    <text evidence="1">Belongs to the type-I restriction system S methylase family.</text>
</comment>
<sequence length="374" mass="42077">MANREQLKQAAVGDYIELVYGGGLPERNRKRGKYPVYGSNGVVGYHDQSLVQGPGIIVGRKGTVGQVTLSKSDFWPIDTTYYVKLKRDGDIFFWFYLLQTLGLSQMNSHSAVPGLNRDNVYNIVREIPCPAEQRSIAKILCDLDEKIELNHQMNKTLEAIGQALFKRWFVDFEFPGHEKTRVVNGVPDGWRKGNLIEISDLLMGQSPPGDTYNEQGDGVVFYQGNRDFGFRFPTPRVYCTAPTRMAEALDVLISVRAPVGAINITMEKCAIGRGVAALRMKHFSNGFLFYFLSTRSDLWDRFNSEGTVFGCLNKAEFQKVDLVIPSDAALKQFDSVIKPIEAMIRKNETENRLLVGIRDSLMPKLMSGKIRVNT</sequence>
<dbReference type="EMBL" id="JYNY01000130">
    <property type="protein sequence ID" value="KJJ85522.1"/>
    <property type="molecule type" value="Genomic_DNA"/>
</dbReference>
<gene>
    <name evidence="5" type="ORF">OMAG_000611</name>
</gene>
<accession>A0A0F0CQG4</accession>
<proteinExistence type="inferred from homology"/>
<dbReference type="PANTHER" id="PTHR30408">
    <property type="entry name" value="TYPE-1 RESTRICTION ENZYME ECOKI SPECIFICITY PROTEIN"/>
    <property type="match status" value="1"/>
</dbReference>
<evidence type="ECO:0000256" key="2">
    <source>
        <dbReference type="ARBA" id="ARBA00022747"/>
    </source>
</evidence>
<dbReference type="GO" id="GO:0009307">
    <property type="term" value="P:DNA restriction-modification system"/>
    <property type="evidence" value="ECO:0007669"/>
    <property type="project" value="UniProtKB-KW"/>
</dbReference>
<dbReference type="Pfam" id="PF01420">
    <property type="entry name" value="Methylase_S"/>
    <property type="match status" value="2"/>
</dbReference>
<keyword evidence="5" id="KW-0540">Nuclease</keyword>
<evidence type="ECO:0000259" key="4">
    <source>
        <dbReference type="Pfam" id="PF01420"/>
    </source>
</evidence>